<sequence length="330" mass="37170">MKSISSSPPADKINSLIMPKACGRQCLNLTNSCTHLAPPQSRKTLALLLLPASKIVKASKTCLPKISGKFSAPSSQMIAFSLSLRAFICVGGGRNSLKPHIHNEEIIKTKFPVEAGLSVLCLVIHIQSLDQTQPMPHVIIFCGMHFAEKDYHLMYLSDFEEPLHPFFASCKKQSVCALIAGFIYMLHGFFAFDMVLVHGPEVADEDNENYEATQPLQLYFISHEVHQLLERKYSWFREFCARPSVYRDSAQLNLIQYREHDSVGDKARLKAMISRISGQRNTGSFGRRSRGTDFGRRRLSTSDRNSGKLPSRFSKESSSYNTTIAKVWLY</sequence>
<keyword evidence="4" id="KW-1185">Reference proteome</keyword>
<evidence type="ECO:0000259" key="2">
    <source>
        <dbReference type="Pfam" id="PF24985"/>
    </source>
</evidence>
<protein>
    <recommendedName>
        <fullName evidence="2">DUF7775 domain-containing protein</fullName>
    </recommendedName>
</protein>
<feature type="domain" description="DUF7775" evidence="2">
    <location>
        <begin position="139"/>
        <end position="196"/>
    </location>
</feature>
<dbReference type="Proteomes" id="UP000092460">
    <property type="component" value="Unassembled WGS sequence"/>
</dbReference>
<proteinExistence type="predicted"/>
<evidence type="ECO:0000313" key="4">
    <source>
        <dbReference type="Proteomes" id="UP000092460"/>
    </source>
</evidence>
<dbReference type="EnsemblMetazoa" id="GPPI034184-RA">
    <property type="protein sequence ID" value="GPPI034184-PA"/>
    <property type="gene ID" value="GPPI034184"/>
</dbReference>
<dbReference type="PANTHER" id="PTHR41152">
    <property type="entry name" value="AT26438P-RELATED"/>
    <property type="match status" value="1"/>
</dbReference>
<reference evidence="4" key="1">
    <citation type="submission" date="2015-01" db="EMBL/GenBank/DDBJ databases">
        <authorList>
            <person name="Aksoy S."/>
            <person name="Warren W."/>
            <person name="Wilson R.K."/>
        </authorList>
    </citation>
    <scope>NUCLEOTIDE SEQUENCE [LARGE SCALE GENOMIC DNA]</scope>
    <source>
        <strain evidence="4">IAEA</strain>
    </source>
</reference>
<name>A0A1B0BLU4_9MUSC</name>
<dbReference type="AlphaFoldDB" id="A0A1B0BLU4"/>
<evidence type="ECO:0000313" key="3">
    <source>
        <dbReference type="EnsemblMetazoa" id="GPPI034184-PA"/>
    </source>
</evidence>
<organism evidence="3 4">
    <name type="scientific">Glossina palpalis gambiensis</name>
    <dbReference type="NCBI Taxonomy" id="67801"/>
    <lineage>
        <taxon>Eukaryota</taxon>
        <taxon>Metazoa</taxon>
        <taxon>Ecdysozoa</taxon>
        <taxon>Arthropoda</taxon>
        <taxon>Hexapoda</taxon>
        <taxon>Insecta</taxon>
        <taxon>Pterygota</taxon>
        <taxon>Neoptera</taxon>
        <taxon>Endopterygota</taxon>
        <taxon>Diptera</taxon>
        <taxon>Brachycera</taxon>
        <taxon>Muscomorpha</taxon>
        <taxon>Hippoboscoidea</taxon>
        <taxon>Glossinidae</taxon>
        <taxon>Glossina</taxon>
    </lineage>
</organism>
<feature type="region of interest" description="Disordered" evidence="1">
    <location>
        <begin position="279"/>
        <end position="315"/>
    </location>
</feature>
<accession>A0A1B0BLU4</accession>
<dbReference type="VEuPathDB" id="VectorBase:GPPI034184"/>
<dbReference type="Pfam" id="PF24985">
    <property type="entry name" value="DUF7775"/>
    <property type="match status" value="1"/>
</dbReference>
<dbReference type="PANTHER" id="PTHR41152:SF8">
    <property type="entry name" value="AT26438P-RELATED"/>
    <property type="match status" value="1"/>
</dbReference>
<dbReference type="EMBL" id="JXJN01016567">
    <property type="status" value="NOT_ANNOTATED_CDS"/>
    <property type="molecule type" value="Genomic_DNA"/>
</dbReference>
<dbReference type="InterPro" id="IPR056677">
    <property type="entry name" value="DUF7775"/>
</dbReference>
<evidence type="ECO:0000256" key="1">
    <source>
        <dbReference type="SAM" id="MobiDB-lite"/>
    </source>
</evidence>
<reference evidence="3" key="2">
    <citation type="submission" date="2020-05" db="UniProtKB">
        <authorList>
            <consortium name="EnsemblMetazoa"/>
        </authorList>
    </citation>
    <scope>IDENTIFICATION</scope>
    <source>
        <strain evidence="3">IAEA</strain>
    </source>
</reference>